<evidence type="ECO:0000259" key="1">
    <source>
        <dbReference type="Pfam" id="PF04542"/>
    </source>
</evidence>
<dbReference type="EMBL" id="PXYW01000088">
    <property type="protein sequence ID" value="PSR29570.1"/>
    <property type="molecule type" value="Genomic_DNA"/>
</dbReference>
<dbReference type="InterPro" id="IPR007627">
    <property type="entry name" value="RNA_pol_sigma70_r2"/>
</dbReference>
<sequence>MSHKQSEDNSWITGWIEVWGNSIVKYAFSIVLSESVAQDISQEAFRRLNKAHKQDPSHVFDPAWLFSVTRTLAIGRIESRRAVFVNDDEREANSRNTLPVWHQIDPLDREAVWLFYYQRWPIKRIALHSNQSVEEVRSRLFRTQQRLDGLT</sequence>
<dbReference type="SUPFAM" id="SSF88659">
    <property type="entry name" value="Sigma3 and sigma4 domains of RNA polymerase sigma factors"/>
    <property type="match status" value="1"/>
</dbReference>
<dbReference type="Gene3D" id="1.10.10.10">
    <property type="entry name" value="Winged helix-like DNA-binding domain superfamily/Winged helix DNA-binding domain"/>
    <property type="match status" value="1"/>
</dbReference>
<dbReference type="GO" id="GO:0003700">
    <property type="term" value="F:DNA-binding transcription factor activity"/>
    <property type="evidence" value="ECO:0007669"/>
    <property type="project" value="InterPro"/>
</dbReference>
<dbReference type="InterPro" id="IPR013325">
    <property type="entry name" value="RNA_pol_sigma_r2"/>
</dbReference>
<organism evidence="2 3">
    <name type="scientific">Sulfobacillus benefaciens</name>
    <dbReference type="NCBI Taxonomy" id="453960"/>
    <lineage>
        <taxon>Bacteria</taxon>
        <taxon>Bacillati</taxon>
        <taxon>Bacillota</taxon>
        <taxon>Clostridia</taxon>
        <taxon>Eubacteriales</taxon>
        <taxon>Clostridiales Family XVII. Incertae Sedis</taxon>
        <taxon>Sulfobacillus</taxon>
    </lineage>
</organism>
<dbReference type="InterPro" id="IPR036388">
    <property type="entry name" value="WH-like_DNA-bd_sf"/>
</dbReference>
<proteinExistence type="predicted"/>
<dbReference type="GO" id="GO:0006352">
    <property type="term" value="P:DNA-templated transcription initiation"/>
    <property type="evidence" value="ECO:0007669"/>
    <property type="project" value="InterPro"/>
</dbReference>
<protein>
    <recommendedName>
        <fullName evidence="1">RNA polymerase sigma-70 region 2 domain-containing protein</fullName>
    </recommendedName>
</protein>
<gene>
    <name evidence="2" type="ORF">C7B46_18565</name>
</gene>
<comment type="caution">
    <text evidence="2">The sequence shown here is derived from an EMBL/GenBank/DDBJ whole genome shotgun (WGS) entry which is preliminary data.</text>
</comment>
<name>A0A2T2X4Z8_9FIRM</name>
<dbReference type="Pfam" id="PF04542">
    <property type="entry name" value="Sigma70_r2"/>
    <property type="match status" value="1"/>
</dbReference>
<dbReference type="AlphaFoldDB" id="A0A2T2X4Z8"/>
<dbReference type="SUPFAM" id="SSF88946">
    <property type="entry name" value="Sigma2 domain of RNA polymerase sigma factors"/>
    <property type="match status" value="1"/>
</dbReference>
<dbReference type="Proteomes" id="UP000242972">
    <property type="component" value="Unassembled WGS sequence"/>
</dbReference>
<evidence type="ECO:0000313" key="2">
    <source>
        <dbReference type="EMBL" id="PSR29570.1"/>
    </source>
</evidence>
<feature type="domain" description="RNA polymerase sigma-70 region 2" evidence="1">
    <location>
        <begin position="19"/>
        <end position="81"/>
    </location>
</feature>
<dbReference type="Gene3D" id="1.10.1740.10">
    <property type="match status" value="1"/>
</dbReference>
<accession>A0A2T2X4Z8</accession>
<dbReference type="InterPro" id="IPR013324">
    <property type="entry name" value="RNA_pol_sigma_r3/r4-like"/>
</dbReference>
<reference evidence="2 3" key="1">
    <citation type="journal article" date="2014" name="BMC Genomics">
        <title>Comparison of environmental and isolate Sulfobacillus genomes reveals diverse carbon, sulfur, nitrogen, and hydrogen metabolisms.</title>
        <authorList>
            <person name="Justice N.B."/>
            <person name="Norman A."/>
            <person name="Brown C.T."/>
            <person name="Singh A."/>
            <person name="Thomas B.C."/>
            <person name="Banfield J.F."/>
        </authorList>
    </citation>
    <scope>NUCLEOTIDE SEQUENCE [LARGE SCALE GENOMIC DNA]</scope>
    <source>
        <strain evidence="2">AMDSBA4</strain>
    </source>
</reference>
<evidence type="ECO:0000313" key="3">
    <source>
        <dbReference type="Proteomes" id="UP000242972"/>
    </source>
</evidence>